<dbReference type="RefSeq" id="WP_191700191.1">
    <property type="nucleotide sequence ID" value="NZ_JACSPZ010000004.1"/>
</dbReference>
<gene>
    <name evidence="1" type="ORF">H9635_10220</name>
</gene>
<organism evidence="1 2">
    <name type="scientific">Solibacillus faecavium</name>
    <dbReference type="NCBI Taxonomy" id="2762221"/>
    <lineage>
        <taxon>Bacteria</taxon>
        <taxon>Bacillati</taxon>
        <taxon>Bacillota</taxon>
        <taxon>Bacilli</taxon>
        <taxon>Bacillales</taxon>
        <taxon>Caryophanaceae</taxon>
        <taxon>Solibacillus</taxon>
    </lineage>
</organism>
<proteinExistence type="predicted"/>
<evidence type="ECO:0000313" key="2">
    <source>
        <dbReference type="Proteomes" id="UP000619101"/>
    </source>
</evidence>
<protein>
    <submittedName>
        <fullName evidence="1">Uncharacterized protein</fullName>
    </submittedName>
</protein>
<sequence length="75" mass="8323">MAIKTVQITGGFFDSEDCVVLKNSGKNSNYIIMALPFHEDTPNLTMTIAEAMDLRNALNELTKVGFLEVTKEDVK</sequence>
<dbReference type="Proteomes" id="UP000619101">
    <property type="component" value="Unassembled WGS sequence"/>
</dbReference>
<keyword evidence="2" id="KW-1185">Reference proteome</keyword>
<name>A0ABR8XYU0_9BACL</name>
<reference evidence="1 2" key="1">
    <citation type="submission" date="2020-08" db="EMBL/GenBank/DDBJ databases">
        <title>A Genomic Blueprint of the Chicken Gut Microbiome.</title>
        <authorList>
            <person name="Gilroy R."/>
            <person name="Ravi A."/>
            <person name="Getino M."/>
            <person name="Pursley I."/>
            <person name="Horton D.L."/>
            <person name="Alikhan N.-F."/>
            <person name="Baker D."/>
            <person name="Gharbi K."/>
            <person name="Hall N."/>
            <person name="Watson M."/>
            <person name="Adriaenssens E.M."/>
            <person name="Foster-Nyarko E."/>
            <person name="Jarju S."/>
            <person name="Secka A."/>
            <person name="Antonio M."/>
            <person name="Oren A."/>
            <person name="Chaudhuri R."/>
            <person name="La Ragione R.M."/>
            <person name="Hildebrand F."/>
            <person name="Pallen M.J."/>
        </authorList>
    </citation>
    <scope>NUCLEOTIDE SEQUENCE [LARGE SCALE GENOMIC DNA]</scope>
    <source>
        <strain evidence="1 2">A46</strain>
    </source>
</reference>
<comment type="caution">
    <text evidence="1">The sequence shown here is derived from an EMBL/GenBank/DDBJ whole genome shotgun (WGS) entry which is preliminary data.</text>
</comment>
<evidence type="ECO:0000313" key="1">
    <source>
        <dbReference type="EMBL" id="MBD8037121.1"/>
    </source>
</evidence>
<accession>A0ABR8XYU0</accession>
<dbReference type="EMBL" id="JACSPZ010000004">
    <property type="protein sequence ID" value="MBD8037121.1"/>
    <property type="molecule type" value="Genomic_DNA"/>
</dbReference>